<feature type="transmembrane region" description="Helical" evidence="1">
    <location>
        <begin position="144"/>
        <end position="166"/>
    </location>
</feature>
<comment type="caution">
    <text evidence="2">The sequence shown here is derived from an EMBL/GenBank/DDBJ whole genome shotgun (WGS) entry which is preliminary data.</text>
</comment>
<dbReference type="Proteomes" id="UP000187209">
    <property type="component" value="Unassembled WGS sequence"/>
</dbReference>
<gene>
    <name evidence="2" type="ORF">SteCoe_35881</name>
</gene>
<dbReference type="AlphaFoldDB" id="A0A1R2AR97"/>
<keyword evidence="1" id="KW-0812">Transmembrane</keyword>
<organism evidence="2 3">
    <name type="scientific">Stentor coeruleus</name>
    <dbReference type="NCBI Taxonomy" id="5963"/>
    <lineage>
        <taxon>Eukaryota</taxon>
        <taxon>Sar</taxon>
        <taxon>Alveolata</taxon>
        <taxon>Ciliophora</taxon>
        <taxon>Postciliodesmatophora</taxon>
        <taxon>Heterotrichea</taxon>
        <taxon>Heterotrichida</taxon>
        <taxon>Stentoridae</taxon>
        <taxon>Stentor</taxon>
    </lineage>
</organism>
<protein>
    <submittedName>
        <fullName evidence="2">Uncharacterized protein</fullName>
    </submittedName>
</protein>
<evidence type="ECO:0000313" key="2">
    <source>
        <dbReference type="EMBL" id="OMJ67063.1"/>
    </source>
</evidence>
<reference evidence="2 3" key="1">
    <citation type="submission" date="2016-11" db="EMBL/GenBank/DDBJ databases">
        <title>The macronuclear genome of Stentor coeruleus: a giant cell with tiny introns.</title>
        <authorList>
            <person name="Slabodnick M."/>
            <person name="Ruby J.G."/>
            <person name="Reiff S.B."/>
            <person name="Swart E.C."/>
            <person name="Gosai S."/>
            <person name="Prabakaran S."/>
            <person name="Witkowska E."/>
            <person name="Larue G.E."/>
            <person name="Fisher S."/>
            <person name="Freeman R.M."/>
            <person name="Gunawardena J."/>
            <person name="Chu W."/>
            <person name="Stover N.A."/>
            <person name="Gregory B.D."/>
            <person name="Nowacki M."/>
            <person name="Derisi J."/>
            <person name="Roy S.W."/>
            <person name="Marshall W.F."/>
            <person name="Sood P."/>
        </authorList>
    </citation>
    <scope>NUCLEOTIDE SEQUENCE [LARGE SCALE GENOMIC DNA]</scope>
    <source>
        <strain evidence="2">WM001</strain>
    </source>
</reference>
<feature type="transmembrane region" description="Helical" evidence="1">
    <location>
        <begin position="74"/>
        <end position="94"/>
    </location>
</feature>
<accession>A0A1R2AR97</accession>
<keyword evidence="1" id="KW-1133">Transmembrane helix</keyword>
<feature type="transmembrane region" description="Helical" evidence="1">
    <location>
        <begin position="36"/>
        <end position="62"/>
    </location>
</feature>
<dbReference type="EMBL" id="MPUH01001572">
    <property type="protein sequence ID" value="OMJ67063.1"/>
    <property type="molecule type" value="Genomic_DNA"/>
</dbReference>
<keyword evidence="1" id="KW-0472">Membrane</keyword>
<sequence>MEKIERNFLIIGGLLKLGDAITDAIYISNEPFFSVKFYFLSIAFMVLPSLLLILILSFFYYVFKRRNPTMIKELPSFSLMICEQFGIASLYYGFYFLYRKKYNPQIAIAFFICKVAAFTNTITESMPQIVLQTYNSGKTMRATGVLIASCAFSGISILFSCCRIFFVMDYNAKVKSTAGMIGIESKNVSTGNDVSITELT</sequence>
<evidence type="ECO:0000256" key="1">
    <source>
        <dbReference type="SAM" id="Phobius"/>
    </source>
</evidence>
<evidence type="ECO:0000313" key="3">
    <source>
        <dbReference type="Proteomes" id="UP000187209"/>
    </source>
</evidence>
<keyword evidence="3" id="KW-1185">Reference proteome</keyword>
<proteinExistence type="predicted"/>
<name>A0A1R2AR97_9CILI</name>